<dbReference type="SUPFAM" id="SSF49373">
    <property type="entry name" value="Invasin/intimin cell-adhesion fragments"/>
    <property type="match status" value="1"/>
</dbReference>
<dbReference type="EMBL" id="RRCN01000002">
    <property type="protein sequence ID" value="RRJ55017.1"/>
    <property type="molecule type" value="Genomic_DNA"/>
</dbReference>
<dbReference type="OrthoDB" id="2657408at2"/>
<comment type="caution">
    <text evidence="2">The sequence shown here is derived from an EMBL/GenBank/DDBJ whole genome shotgun (WGS) entry which is preliminary data.</text>
</comment>
<evidence type="ECO:0000313" key="2">
    <source>
        <dbReference type="EMBL" id="RRJ55017.1"/>
    </source>
</evidence>
<dbReference type="Proteomes" id="UP000267017">
    <property type="component" value="Unassembled WGS sequence"/>
</dbReference>
<accession>A0A3P3TAI0</accession>
<dbReference type="InterPro" id="IPR008964">
    <property type="entry name" value="Invasin/intimin_cell_adhesion"/>
</dbReference>
<sequence>MEGESNDYDYGGYLFSDKATLSTKPIVVEAPAGKIIKKLEWLDKSTGQVLRLLSGFTPGKSKYTSADGLKDTLSGTKLKVTSRNNSNYGGVYYWDRWSVGSAANWYGEHWRAGGGRVSKTDSIGCDDNVPTETFGGKALPRYPGCTDPYLEADIPRSQAFYINDPTDPLNDLWIKDGAISVTDVTVANVVVDDSTEIPDVHGTTGTSDPSTVGGQVANVESINKITIYFQQTFNNDTYHRDWSSPGAKQVWYFSKFYADFNSFTYRYKDKVLRATFADGVSGLEITGNTCVAPGGTTQLTATLTKVDGSIWPLKKHDKLTWTSSAPSIMTVNDSGLVSSVATSGTATITAHFVDQAQTLNEQDTFDMTVGTGCTCIDYGGDNPGNENPEQPGGSGQCTWIIGTPTQSSLMRQSDMEPDANGVIRADNRDSEKFDVLQGIPTSESLYINATSDNYLFKQEWAKMSGKTTYNCTVQVKYSRTWTVPGPPRCSETGCVPGPPVQKADTQSKTYTFQMYRDYSYWMINNLEVYVINRAEMSNYALPHEKVTMTPTGYTPPSLDSTHNEAVNNHVNPANTRAITYTPPILRGGLNQPPAIPNDTDLLKSMAESNTDQSKVNNDMVNFNGTTIMSPNVTLKDGPTPTNIPNPTKISRDVLYKANNMISNTLLNKANTIGTGTIFYELLPNNVNGGADVQFPINGINTVTVHTPTVNYSNASDDKEHN</sequence>
<gene>
    <name evidence="2" type="ORF">EHV15_35510</name>
</gene>
<dbReference type="InterPro" id="IPR003343">
    <property type="entry name" value="Big_2"/>
</dbReference>
<dbReference type="InterPro" id="IPR043759">
    <property type="entry name" value="DUF5704"/>
</dbReference>
<dbReference type="Gene3D" id="2.60.40.1080">
    <property type="match status" value="1"/>
</dbReference>
<dbReference type="AlphaFoldDB" id="A0A3P3TAI0"/>
<name>A0A3P3TAI0_9BACL</name>
<evidence type="ECO:0000259" key="1">
    <source>
        <dbReference type="SMART" id="SM00635"/>
    </source>
</evidence>
<dbReference type="Pfam" id="PF02368">
    <property type="entry name" value="Big_2"/>
    <property type="match status" value="1"/>
</dbReference>
<proteinExistence type="predicted"/>
<protein>
    <recommendedName>
        <fullName evidence="1">BIG2 domain-containing protein</fullName>
    </recommendedName>
</protein>
<feature type="domain" description="BIG2" evidence="1">
    <location>
        <begin position="279"/>
        <end position="361"/>
    </location>
</feature>
<dbReference type="SMART" id="SM00635">
    <property type="entry name" value="BID_2"/>
    <property type="match status" value="1"/>
</dbReference>
<organism evidence="2 3">
    <name type="scientific">Paenibacillus oralis</name>
    <dbReference type="NCBI Taxonomy" id="2490856"/>
    <lineage>
        <taxon>Bacteria</taxon>
        <taxon>Bacillati</taxon>
        <taxon>Bacillota</taxon>
        <taxon>Bacilli</taxon>
        <taxon>Bacillales</taxon>
        <taxon>Paenibacillaceae</taxon>
        <taxon>Paenibacillus</taxon>
    </lineage>
</organism>
<evidence type="ECO:0000313" key="3">
    <source>
        <dbReference type="Proteomes" id="UP000267017"/>
    </source>
</evidence>
<keyword evidence="3" id="KW-1185">Reference proteome</keyword>
<reference evidence="2 3" key="1">
    <citation type="submission" date="2018-11" db="EMBL/GenBank/DDBJ databases">
        <title>Genome sequencing of Paenibacillus sp. KCOM 3021 (= ChDC PVNT-B20).</title>
        <authorList>
            <person name="Kook J.-K."/>
            <person name="Park S.-N."/>
            <person name="Lim Y.K."/>
        </authorList>
    </citation>
    <scope>NUCLEOTIDE SEQUENCE [LARGE SCALE GENOMIC DNA]</scope>
    <source>
        <strain evidence="2 3">KCOM 3021</strain>
    </source>
</reference>
<dbReference type="Pfam" id="PF18964">
    <property type="entry name" value="DUF5704"/>
    <property type="match status" value="1"/>
</dbReference>